<feature type="compositionally biased region" description="Basic residues" evidence="1">
    <location>
        <begin position="44"/>
        <end position="55"/>
    </location>
</feature>
<gene>
    <name evidence="2" type="ORF">TvY486_0004740</name>
</gene>
<feature type="compositionally biased region" description="Basic residues" evidence="1">
    <location>
        <begin position="80"/>
        <end position="95"/>
    </location>
</feature>
<dbReference type="Proteomes" id="UP000009027">
    <property type="component" value="Unassembled WGS sequence"/>
</dbReference>
<evidence type="ECO:0000313" key="3">
    <source>
        <dbReference type="Proteomes" id="UP000009027"/>
    </source>
</evidence>
<dbReference type="EMBL" id="CAEX01008191">
    <property type="protein sequence ID" value="CCD21743.1"/>
    <property type="molecule type" value="Genomic_DNA"/>
</dbReference>
<sequence length="136" mass="16083">MKHKKQMRHNNDTQKQRQCGEQKHGASAQSERQEKNNAEESNTKQKKRRRARKNRQHDATKRNALSNERWDFVSDTNIGKNRKLPATKKARKRRREKEEEKEEGQEKAGPGKDKKGEVQGNTKERQEVKNGQVRKR</sequence>
<feature type="compositionally biased region" description="Basic and acidic residues" evidence="1">
    <location>
        <begin position="31"/>
        <end position="43"/>
    </location>
</feature>
<protein>
    <submittedName>
        <fullName evidence="2">Uncharacterized protein</fullName>
    </submittedName>
</protein>
<feature type="compositionally biased region" description="Basic and acidic residues" evidence="1">
    <location>
        <begin position="104"/>
        <end position="128"/>
    </location>
</feature>
<dbReference type="VEuPathDB" id="TriTrypDB:TvY486_0004740"/>
<accession>F9WVX9</accession>
<name>F9WVX9_TRYVY</name>
<dbReference type="AlphaFoldDB" id="F9WVX9"/>
<reference evidence="2 3" key="1">
    <citation type="journal article" date="2012" name="Proc. Natl. Acad. Sci. U.S.A.">
        <title>Antigenic diversity is generated by distinct evolutionary mechanisms in African trypanosome species.</title>
        <authorList>
            <person name="Jackson A.P."/>
            <person name="Berry A."/>
            <person name="Aslett M."/>
            <person name="Allison H.C."/>
            <person name="Burton P."/>
            <person name="Vavrova-Anderson J."/>
            <person name="Brown R."/>
            <person name="Browne H."/>
            <person name="Corton N."/>
            <person name="Hauser H."/>
            <person name="Gamble J."/>
            <person name="Gilderthorp R."/>
            <person name="Marcello L."/>
            <person name="McQuillan J."/>
            <person name="Otto T.D."/>
            <person name="Quail M.A."/>
            <person name="Sanders M.J."/>
            <person name="van Tonder A."/>
            <person name="Ginger M.L."/>
            <person name="Field M.C."/>
            <person name="Barry J.D."/>
            <person name="Hertz-Fowler C."/>
            <person name="Berriman M."/>
        </authorList>
    </citation>
    <scope>NUCLEOTIDE SEQUENCE</scope>
    <source>
        <strain evidence="2 3">Y486</strain>
    </source>
</reference>
<proteinExistence type="predicted"/>
<feature type="region of interest" description="Disordered" evidence="1">
    <location>
        <begin position="1"/>
        <end position="136"/>
    </location>
</feature>
<evidence type="ECO:0000256" key="1">
    <source>
        <dbReference type="SAM" id="MobiDB-lite"/>
    </source>
</evidence>
<feature type="compositionally biased region" description="Basic and acidic residues" evidence="1">
    <location>
        <begin position="9"/>
        <end position="24"/>
    </location>
</feature>
<organism evidence="2 3">
    <name type="scientific">Trypanosoma vivax (strain Y486)</name>
    <dbReference type="NCBI Taxonomy" id="1055687"/>
    <lineage>
        <taxon>Eukaryota</taxon>
        <taxon>Discoba</taxon>
        <taxon>Euglenozoa</taxon>
        <taxon>Kinetoplastea</taxon>
        <taxon>Metakinetoplastina</taxon>
        <taxon>Trypanosomatida</taxon>
        <taxon>Trypanosomatidae</taxon>
        <taxon>Trypanosoma</taxon>
        <taxon>Duttonella</taxon>
    </lineage>
</organism>
<keyword evidence="3" id="KW-1185">Reference proteome</keyword>
<evidence type="ECO:0000313" key="2">
    <source>
        <dbReference type="EMBL" id="CCD21743.1"/>
    </source>
</evidence>